<proteinExistence type="predicted"/>
<evidence type="ECO:0000259" key="1">
    <source>
        <dbReference type="Pfam" id="PF21302"/>
    </source>
</evidence>
<dbReference type="InterPro" id="IPR016718">
    <property type="entry name" value="rRNA_m1G-MeTrfase_A_prd"/>
</dbReference>
<dbReference type="CDD" id="cd02440">
    <property type="entry name" value="AdoMet_MTases"/>
    <property type="match status" value="1"/>
</dbReference>
<accession>A0ABP5ILM7</accession>
<gene>
    <name evidence="2" type="ORF">GCM10009801_76580</name>
</gene>
<dbReference type="Proteomes" id="UP001500016">
    <property type="component" value="Unassembled WGS sequence"/>
</dbReference>
<dbReference type="Pfam" id="PF21302">
    <property type="entry name" value="Zn_ribbon_RlmA"/>
    <property type="match status" value="1"/>
</dbReference>
<evidence type="ECO:0000313" key="3">
    <source>
        <dbReference type="Proteomes" id="UP001500016"/>
    </source>
</evidence>
<dbReference type="SUPFAM" id="SSF53335">
    <property type="entry name" value="S-adenosyl-L-methionine-dependent methyltransferases"/>
    <property type="match status" value="1"/>
</dbReference>
<evidence type="ECO:0000313" key="2">
    <source>
        <dbReference type="EMBL" id="GAA2102501.1"/>
    </source>
</evidence>
<dbReference type="Gene3D" id="3.40.50.150">
    <property type="entry name" value="Vaccinia Virus protein VP39"/>
    <property type="match status" value="1"/>
</dbReference>
<sequence length="293" mass="31064">MPANSWAAACAPRHRLFSVLSCPLCGEPFRPADGALRCARGHSFDVARQGHVTLLPGGTRAPRADTAPMVRARAAFLDSGRYAPLTDALTERAAALPVPLSRDVVLDAGTGTGHHLARILDALPGAVGLGMDASPYALRRAARAHPRLGAVGWDVWRPLPVRTGSVGLLVNVFAPRNAPEFRRVLRPDGALLVVTPTGRHLAELRRDLGLLSVGAGKEERLRGALAGGFTEVGTSVREFALDLAEDDVVDLVTMGPNAHHADGLRARAGTLPRTPDGTYRTTASFRLSVFAPR</sequence>
<dbReference type="InterPro" id="IPR048647">
    <property type="entry name" value="RlmA_N"/>
</dbReference>
<comment type="caution">
    <text evidence="2">The sequence shown here is derived from an EMBL/GenBank/DDBJ whole genome shotgun (WGS) entry which is preliminary data.</text>
</comment>
<dbReference type="InterPro" id="IPR029063">
    <property type="entry name" value="SAM-dependent_MTases_sf"/>
</dbReference>
<feature type="domain" description="23S rRNA (guanine(745)-N(1))-methyltransferase N-terminal" evidence="1">
    <location>
        <begin position="21"/>
        <end position="56"/>
    </location>
</feature>
<reference evidence="3" key="1">
    <citation type="journal article" date="2019" name="Int. J. Syst. Evol. Microbiol.">
        <title>The Global Catalogue of Microorganisms (GCM) 10K type strain sequencing project: providing services to taxonomists for standard genome sequencing and annotation.</title>
        <authorList>
            <consortium name="The Broad Institute Genomics Platform"/>
            <consortium name="The Broad Institute Genome Sequencing Center for Infectious Disease"/>
            <person name="Wu L."/>
            <person name="Ma J."/>
        </authorList>
    </citation>
    <scope>NUCLEOTIDE SEQUENCE [LARGE SCALE GENOMIC DNA]</scope>
    <source>
        <strain evidence="3">JCM 15478</strain>
    </source>
</reference>
<keyword evidence="3" id="KW-1185">Reference proteome</keyword>
<dbReference type="GO" id="GO:0008168">
    <property type="term" value="F:methyltransferase activity"/>
    <property type="evidence" value="ECO:0007669"/>
    <property type="project" value="UniProtKB-KW"/>
</dbReference>
<dbReference type="GO" id="GO:0032259">
    <property type="term" value="P:methylation"/>
    <property type="evidence" value="ECO:0007669"/>
    <property type="project" value="UniProtKB-KW"/>
</dbReference>
<dbReference type="PIRSF" id="PIRSF018249">
    <property type="entry name" value="MyrA_prd"/>
    <property type="match status" value="1"/>
</dbReference>
<name>A0ABP5ILM7_9ACTN</name>
<protein>
    <submittedName>
        <fullName evidence="2">Methyltransferase domain-containing protein</fullName>
    </submittedName>
</protein>
<keyword evidence="2" id="KW-0808">Transferase</keyword>
<keyword evidence="2" id="KW-0489">Methyltransferase</keyword>
<dbReference type="RefSeq" id="WP_344535142.1">
    <property type="nucleotide sequence ID" value="NZ_BAAAPE010000028.1"/>
</dbReference>
<dbReference type="EMBL" id="BAAAPE010000028">
    <property type="protein sequence ID" value="GAA2102501.1"/>
    <property type="molecule type" value="Genomic_DNA"/>
</dbReference>
<organism evidence="2 3">
    <name type="scientific">Streptomyces albiaxialis</name>
    <dbReference type="NCBI Taxonomy" id="329523"/>
    <lineage>
        <taxon>Bacteria</taxon>
        <taxon>Bacillati</taxon>
        <taxon>Actinomycetota</taxon>
        <taxon>Actinomycetes</taxon>
        <taxon>Kitasatosporales</taxon>
        <taxon>Streptomycetaceae</taxon>
        <taxon>Streptomyces</taxon>
    </lineage>
</organism>